<name>A0A839RQ25_9ACTN</name>
<protein>
    <recommendedName>
        <fullName evidence="5">Peptidase MA-like domain-containing protein</fullName>
    </recommendedName>
</protein>
<evidence type="ECO:0000313" key="3">
    <source>
        <dbReference type="EMBL" id="MBB3038905.1"/>
    </source>
</evidence>
<dbReference type="RefSeq" id="WP_083962165.1">
    <property type="nucleotide sequence ID" value="NZ_BDDI01000004.1"/>
</dbReference>
<evidence type="ECO:0000313" key="4">
    <source>
        <dbReference type="Proteomes" id="UP000567922"/>
    </source>
</evidence>
<feature type="region of interest" description="Disordered" evidence="1">
    <location>
        <begin position="26"/>
        <end position="48"/>
    </location>
</feature>
<feature type="compositionally biased region" description="Low complexity" evidence="1">
    <location>
        <begin position="33"/>
        <end position="48"/>
    </location>
</feature>
<organism evidence="3 4">
    <name type="scientific">Hoyosella altamirensis</name>
    <dbReference type="NCBI Taxonomy" id="616997"/>
    <lineage>
        <taxon>Bacteria</taxon>
        <taxon>Bacillati</taxon>
        <taxon>Actinomycetota</taxon>
        <taxon>Actinomycetes</taxon>
        <taxon>Mycobacteriales</taxon>
        <taxon>Hoyosellaceae</taxon>
        <taxon>Hoyosella</taxon>
    </lineage>
</organism>
<gene>
    <name evidence="3" type="ORF">FHU29_003374</name>
</gene>
<dbReference type="EMBL" id="JACHWS010000003">
    <property type="protein sequence ID" value="MBB3038905.1"/>
    <property type="molecule type" value="Genomic_DNA"/>
</dbReference>
<feature type="chain" id="PRO_5039225739" description="Peptidase MA-like domain-containing protein" evidence="2">
    <location>
        <begin position="23"/>
        <end position="444"/>
    </location>
</feature>
<evidence type="ECO:0000256" key="1">
    <source>
        <dbReference type="SAM" id="MobiDB-lite"/>
    </source>
</evidence>
<sequence>MWFTRRLCAATAVAITATLALVSCGTSGPEGGTSAPTESTAPPAASPVSSYDAIRAEGLNALLAEWAEAQRTGNTEALTRLFHLAADPEFVESERRKTVHLDDVPLREWRYELASEPEIFVPAEIADRIDARDVWAPQLRLVYQLTADHAETSRPVGLIAARVDEEWLLVSRSDVTTDAQTWRGPWDFGPVITETVNWQGADSLVLGHPGDKDVVSETVAQLAEALEDVDRFWRAEWEERVVVFVSQTEEEFSALTGGAHDHGSAAAVAIADPERDSSGAATGQRIVLSAPVMRTLPDEARAVVLRHELSHVVTRAKTGQSSPLWLLEGTAEYAGRAAAGVTLHEGASMVRALVRQFGPPDTLPRDDHFQAGGETSALAYELAWTFSVYLAETLGEAELPRVYYALAAPGTGRAVLEDRMREETGRGLAEMIRGWGAWLEREFA</sequence>
<keyword evidence="2" id="KW-0732">Signal</keyword>
<accession>A0A839RQ25</accession>
<proteinExistence type="predicted"/>
<evidence type="ECO:0000256" key="2">
    <source>
        <dbReference type="SAM" id="SignalP"/>
    </source>
</evidence>
<reference evidence="3 4" key="1">
    <citation type="submission" date="2020-08" db="EMBL/GenBank/DDBJ databases">
        <title>Sequencing the genomes of 1000 actinobacteria strains.</title>
        <authorList>
            <person name="Klenk H.-P."/>
        </authorList>
    </citation>
    <scope>NUCLEOTIDE SEQUENCE [LARGE SCALE GENOMIC DNA]</scope>
    <source>
        <strain evidence="3 4">DSM 45258</strain>
    </source>
</reference>
<keyword evidence="4" id="KW-1185">Reference proteome</keyword>
<dbReference type="PROSITE" id="PS51257">
    <property type="entry name" value="PROKAR_LIPOPROTEIN"/>
    <property type="match status" value="1"/>
</dbReference>
<evidence type="ECO:0008006" key="5">
    <source>
        <dbReference type="Google" id="ProtNLM"/>
    </source>
</evidence>
<dbReference type="AlphaFoldDB" id="A0A839RQ25"/>
<dbReference type="OrthoDB" id="5242307at2"/>
<comment type="caution">
    <text evidence="3">The sequence shown here is derived from an EMBL/GenBank/DDBJ whole genome shotgun (WGS) entry which is preliminary data.</text>
</comment>
<feature type="signal peptide" evidence="2">
    <location>
        <begin position="1"/>
        <end position="22"/>
    </location>
</feature>
<dbReference type="Proteomes" id="UP000567922">
    <property type="component" value="Unassembled WGS sequence"/>
</dbReference>